<evidence type="ECO:0000313" key="2">
    <source>
        <dbReference type="EMBL" id="KIW12720.1"/>
    </source>
</evidence>
<dbReference type="STRING" id="91928.A0A0D2B279"/>
<dbReference type="HOGENOM" id="CLU_940206_0_0_1"/>
<dbReference type="AlphaFoldDB" id="A0A0D2B279"/>
<keyword evidence="1" id="KW-0472">Membrane</keyword>
<reference evidence="2 3" key="1">
    <citation type="submission" date="2015-01" db="EMBL/GenBank/DDBJ databases">
        <title>The Genome Sequence of Exophiala spinifera CBS89968.</title>
        <authorList>
            <consortium name="The Broad Institute Genomics Platform"/>
            <person name="Cuomo C."/>
            <person name="de Hoog S."/>
            <person name="Gorbushina A."/>
            <person name="Stielow B."/>
            <person name="Teixiera M."/>
            <person name="Abouelleil A."/>
            <person name="Chapman S.B."/>
            <person name="Priest M."/>
            <person name="Young S.K."/>
            <person name="Wortman J."/>
            <person name="Nusbaum C."/>
            <person name="Birren B."/>
        </authorList>
    </citation>
    <scope>NUCLEOTIDE SEQUENCE [LARGE SCALE GENOMIC DNA]</scope>
    <source>
        <strain evidence="2 3">CBS 89968</strain>
    </source>
</reference>
<gene>
    <name evidence="2" type="ORF">PV08_09998</name>
</gene>
<protein>
    <submittedName>
        <fullName evidence="2">Uncharacterized protein</fullName>
    </submittedName>
</protein>
<evidence type="ECO:0000313" key="3">
    <source>
        <dbReference type="Proteomes" id="UP000053328"/>
    </source>
</evidence>
<sequence length="296" mass="33559">MTIQGVLSYLLALIIFRNDAKEYIKEFAMAEDEIKDPAHRANRREMSRRWSYRVFLVIFAFGMASVPEEGFKYLALMCASKYGTIAHDRGYLIVPTAAALGFATTENIAFVYSSYKNSGSLFKLGITILERTIIGLPGHVISAALVVVNVLARDSVNLEFHLFRVGEGQNVLFLGQAGADCCDGIFSGEELNSLAAQRSRLSEAAPQKGGALIQLIATKQILFEQDKFQYVIDIPAKWNTLCDEIYPWSFKGHRGCHTQYRHYYYGYLWTLEMRCAITTTHFVYKYRALMCQDHCF</sequence>
<dbReference type="OrthoDB" id="125546at2759"/>
<accession>A0A0D2B279</accession>
<dbReference type="Pfam" id="PF13367">
    <property type="entry name" value="PrsW-protease"/>
    <property type="match status" value="1"/>
</dbReference>
<proteinExistence type="predicted"/>
<feature type="transmembrane region" description="Helical" evidence="1">
    <location>
        <begin position="133"/>
        <end position="152"/>
    </location>
</feature>
<keyword evidence="1" id="KW-1133">Transmembrane helix</keyword>
<dbReference type="GeneID" id="27337081"/>
<dbReference type="EMBL" id="KN847498">
    <property type="protein sequence ID" value="KIW12720.1"/>
    <property type="molecule type" value="Genomic_DNA"/>
</dbReference>
<evidence type="ECO:0000256" key="1">
    <source>
        <dbReference type="SAM" id="Phobius"/>
    </source>
</evidence>
<dbReference type="Proteomes" id="UP000053328">
    <property type="component" value="Unassembled WGS sequence"/>
</dbReference>
<dbReference type="RefSeq" id="XP_016232936.1">
    <property type="nucleotide sequence ID" value="XM_016384313.1"/>
</dbReference>
<keyword evidence="1" id="KW-0812">Transmembrane</keyword>
<dbReference type="VEuPathDB" id="FungiDB:PV08_09998"/>
<organism evidence="2 3">
    <name type="scientific">Exophiala spinifera</name>
    <dbReference type="NCBI Taxonomy" id="91928"/>
    <lineage>
        <taxon>Eukaryota</taxon>
        <taxon>Fungi</taxon>
        <taxon>Dikarya</taxon>
        <taxon>Ascomycota</taxon>
        <taxon>Pezizomycotina</taxon>
        <taxon>Eurotiomycetes</taxon>
        <taxon>Chaetothyriomycetidae</taxon>
        <taxon>Chaetothyriales</taxon>
        <taxon>Herpotrichiellaceae</taxon>
        <taxon>Exophiala</taxon>
    </lineage>
</organism>
<dbReference type="GO" id="GO:0008233">
    <property type="term" value="F:peptidase activity"/>
    <property type="evidence" value="ECO:0007669"/>
    <property type="project" value="InterPro"/>
</dbReference>
<feature type="transmembrane region" description="Helical" evidence="1">
    <location>
        <begin position="90"/>
        <end position="112"/>
    </location>
</feature>
<keyword evidence="3" id="KW-1185">Reference proteome</keyword>
<name>A0A0D2B279_9EURO</name>
<dbReference type="InterPro" id="IPR026898">
    <property type="entry name" value="PrsW"/>
</dbReference>
<feature type="transmembrane region" description="Helical" evidence="1">
    <location>
        <begin position="50"/>
        <end position="67"/>
    </location>
</feature>